<reference evidence="5" key="2">
    <citation type="submission" date="2025-08" db="UniProtKB">
        <authorList>
            <consortium name="Ensembl"/>
        </authorList>
    </citation>
    <scope>IDENTIFICATION</scope>
</reference>
<organism evidence="5 6">
    <name type="scientific">Strigops habroptila</name>
    <name type="common">Kakapo</name>
    <dbReference type="NCBI Taxonomy" id="2489341"/>
    <lineage>
        <taxon>Eukaryota</taxon>
        <taxon>Metazoa</taxon>
        <taxon>Chordata</taxon>
        <taxon>Craniata</taxon>
        <taxon>Vertebrata</taxon>
        <taxon>Euteleostomi</taxon>
        <taxon>Archelosauria</taxon>
        <taxon>Archosauria</taxon>
        <taxon>Dinosauria</taxon>
        <taxon>Saurischia</taxon>
        <taxon>Theropoda</taxon>
        <taxon>Coelurosauria</taxon>
        <taxon>Aves</taxon>
        <taxon>Neognathae</taxon>
        <taxon>Neoaves</taxon>
        <taxon>Telluraves</taxon>
        <taxon>Australaves</taxon>
        <taxon>Psittaciformes</taxon>
        <taxon>Psittacidae</taxon>
        <taxon>Strigops</taxon>
    </lineage>
</organism>
<dbReference type="InParanoid" id="A0A672UBZ5"/>
<evidence type="ECO:0000259" key="4">
    <source>
        <dbReference type="SMART" id="SM01122"/>
    </source>
</evidence>
<dbReference type="SMART" id="SM01122">
    <property type="entry name" value="DBC1"/>
    <property type="match status" value="1"/>
</dbReference>
<name>A0A672UBZ5_STRHB</name>
<reference evidence="5" key="3">
    <citation type="submission" date="2025-09" db="UniProtKB">
        <authorList>
            <consortium name="Ensembl"/>
        </authorList>
    </citation>
    <scope>IDENTIFICATION</scope>
</reference>
<feature type="coiled-coil region" evidence="2">
    <location>
        <begin position="419"/>
        <end position="488"/>
    </location>
</feature>
<dbReference type="Pfam" id="PF19256">
    <property type="entry name" value="LAIKA"/>
    <property type="match status" value="1"/>
</dbReference>
<dbReference type="Proteomes" id="UP000472266">
    <property type="component" value="Chromosome 6"/>
</dbReference>
<sequence length="520" mass="60633">MEDLYHKSCALAEDPQELRDGFQHPARLVKFLVGMKGKDEAMAIGGHWSPSLDGPDPEKDPSVLIKTAIRCCKALTGIDLSVCTQWYRFAEIRYHRPEETHKGRTVPAHVETVVLFFPDVWHCLPTRSEWETLSRGYKQQLVEKLQGERKEADGEQALNEEERKRQEEMERQRRERRYILPDEPAIIVHPNWAAKSGKFDCSIMSLSVLLDYRLEDNKEHSFEVSLFAELFNEMLQRDFGVRIYKALISLPEREDKKDKKGKKDERKEKKEEKDDETDDPKPKRRKSGDDKDKKEDREEKKKYFFIETEYVLSNKTQMVTVNRDLLMAFVYFDQSHCGYLLEKDMEEILYTLGLHLSRAQLLSKVVLRESCFYRRLTDTSKDEENLEELLLPSPTVKQESKAIEENVGLIVYNGAMVDVGSLLQKLEKSERVRAEIEQKLQLLEEKTDEDEKTILQLENSNRSLSAELKEVKKDLGQLQENLKISDDKNLQFEGQLNKTIKNLATVMDEIQSVLKQVRIA</sequence>
<feature type="region of interest" description="Disordered" evidence="3">
    <location>
        <begin position="146"/>
        <end position="169"/>
    </location>
</feature>
<dbReference type="Ensembl" id="ENSSHBT00005014797.1">
    <property type="protein sequence ID" value="ENSSHBP00005012267.1"/>
    <property type="gene ID" value="ENSSHBG00005010750.1"/>
</dbReference>
<dbReference type="AlphaFoldDB" id="A0A672UBZ5"/>
<keyword evidence="6" id="KW-1185">Reference proteome</keyword>
<keyword evidence="1 2" id="KW-0175">Coiled coil</keyword>
<accession>A0A672UBZ5</accession>
<evidence type="ECO:0000313" key="5">
    <source>
        <dbReference type="Ensembl" id="ENSSHBP00005012267.1"/>
    </source>
</evidence>
<dbReference type="InterPro" id="IPR025954">
    <property type="entry name" value="DBC1/CARP1_inactive_NUDIX"/>
</dbReference>
<proteinExistence type="predicted"/>
<feature type="compositionally biased region" description="Basic and acidic residues" evidence="3">
    <location>
        <begin position="160"/>
        <end position="169"/>
    </location>
</feature>
<evidence type="ECO:0000313" key="6">
    <source>
        <dbReference type="Proteomes" id="UP000472266"/>
    </source>
</evidence>
<reference evidence="5 6" key="1">
    <citation type="submission" date="2019-11" db="EMBL/GenBank/DDBJ databases">
        <title>Strigops habroptila (kakapo) genome, bStrHab1, primary haplotype, v2.</title>
        <authorList>
            <person name="Jarvis E.D."/>
            <person name="Howard J."/>
            <person name="Rhie A."/>
            <person name="Phillippy A."/>
            <person name="Korlach J."/>
            <person name="Digby A."/>
            <person name="Iorns D."/>
            <person name="Eason D."/>
            <person name="Robertson B."/>
            <person name="Raemaekers T."/>
            <person name="Howe K."/>
            <person name="Lewin H."/>
            <person name="Damas J."/>
            <person name="Hastie A."/>
            <person name="Tracey A."/>
            <person name="Chow W."/>
            <person name="Fedrigo O."/>
        </authorList>
    </citation>
    <scope>NUCLEOTIDE SEQUENCE [LARGE SCALE GENOMIC DNA]</scope>
</reference>
<dbReference type="GO" id="GO:0006355">
    <property type="term" value="P:regulation of DNA-templated transcription"/>
    <property type="evidence" value="ECO:0007669"/>
    <property type="project" value="InterPro"/>
</dbReference>
<dbReference type="PANTHER" id="PTHR14304">
    <property type="entry name" value="CELL DIVISION CYCLE AND APOPTOSIS REGULATOR PROTEIN"/>
    <property type="match status" value="1"/>
</dbReference>
<evidence type="ECO:0000256" key="2">
    <source>
        <dbReference type="SAM" id="Coils"/>
    </source>
</evidence>
<dbReference type="GO" id="GO:0005634">
    <property type="term" value="C:nucleus"/>
    <property type="evidence" value="ECO:0007669"/>
    <property type="project" value="TreeGrafter"/>
</dbReference>
<gene>
    <name evidence="5" type="primary">CCAR1</name>
</gene>
<dbReference type="PANTHER" id="PTHR14304:SF14">
    <property type="entry name" value="CELL DIVISION CYCLE AND APOPTOSIS REGULATOR PROTEIN 1"/>
    <property type="match status" value="1"/>
</dbReference>
<evidence type="ECO:0000256" key="3">
    <source>
        <dbReference type="SAM" id="MobiDB-lite"/>
    </source>
</evidence>
<dbReference type="Pfam" id="PF14443">
    <property type="entry name" value="DBC1"/>
    <property type="match status" value="1"/>
</dbReference>
<dbReference type="GeneTree" id="ENSGT00530000063672"/>
<dbReference type="InterPro" id="IPR025224">
    <property type="entry name" value="CCAR1/CCAR2"/>
</dbReference>
<evidence type="ECO:0000256" key="1">
    <source>
        <dbReference type="ARBA" id="ARBA00023054"/>
    </source>
</evidence>
<feature type="compositionally biased region" description="Basic and acidic residues" evidence="3">
    <location>
        <begin position="254"/>
        <end position="272"/>
    </location>
</feature>
<protein>
    <submittedName>
        <fullName evidence="5">Cell division cycle and apoptosis regulator 1</fullName>
    </submittedName>
</protein>
<feature type="domain" description="DBC1/CARP1 catalytically inactive NUDIX hydrolase" evidence="4">
    <location>
        <begin position="22"/>
        <end position="153"/>
    </location>
</feature>
<dbReference type="InterPro" id="IPR045353">
    <property type="entry name" value="LAIKA"/>
</dbReference>
<feature type="region of interest" description="Disordered" evidence="3">
    <location>
        <begin position="254"/>
        <end position="294"/>
    </location>
</feature>